<evidence type="ECO:0000313" key="3">
    <source>
        <dbReference type="EMBL" id="EGP90839.1"/>
    </source>
</evidence>
<protein>
    <submittedName>
        <fullName evidence="3">Uncharacterized protein</fullName>
    </submittedName>
</protein>
<feature type="chain" id="PRO_5003395223" evidence="2">
    <location>
        <begin position="19"/>
        <end position="315"/>
    </location>
</feature>
<keyword evidence="4" id="KW-1185">Reference proteome</keyword>
<gene>
    <name evidence="3" type="ORF">MYCGRDRAFT_88650</name>
</gene>
<evidence type="ECO:0000256" key="1">
    <source>
        <dbReference type="SAM" id="MobiDB-lite"/>
    </source>
</evidence>
<evidence type="ECO:0000256" key="2">
    <source>
        <dbReference type="SAM" id="SignalP"/>
    </source>
</evidence>
<dbReference type="HOGENOM" id="CLU_883408_0_0_1"/>
<dbReference type="AlphaFoldDB" id="F9WZI4"/>
<proteinExistence type="predicted"/>
<dbReference type="Proteomes" id="UP000008062">
    <property type="component" value="Chromosome 1"/>
</dbReference>
<sequence>MHLFSILAIVLPVTSALAADVEARYYNNPPKCGVQGYDKARPGKGERGGHVLGIGIDHILRLFCHQEHDEMHDGEHDEEQGDEHDKEHDKEHDADHNVFARDHNIFAHDYYNDTHHANVNHYLSHYHHRVPNYYYNILHYHGHNDLNNYQATDLPTFTARDLAQFCGDPAATFAAVFATQTPLPSSAASNSDITGMYIQLNADSFSNFGSIGAGLDSSMRFVVTETKWQARRPLRDPPHNFDDPVFGHKVILVLGSGSVSTEQAIHLQAMTSFSNHENLTTNIFPSNHDNLKLDSTSPPTMRDDPCPSVTPHFTA</sequence>
<evidence type="ECO:0000313" key="4">
    <source>
        <dbReference type="Proteomes" id="UP000008062"/>
    </source>
</evidence>
<feature type="region of interest" description="Disordered" evidence="1">
    <location>
        <begin position="284"/>
        <end position="315"/>
    </location>
</feature>
<dbReference type="InParanoid" id="F9WZI4"/>
<accession>F9WZI4</accession>
<dbReference type="EMBL" id="CM001196">
    <property type="protein sequence ID" value="EGP90839.1"/>
    <property type="molecule type" value="Genomic_DNA"/>
</dbReference>
<feature type="region of interest" description="Disordered" evidence="1">
    <location>
        <begin position="71"/>
        <end position="92"/>
    </location>
</feature>
<dbReference type="KEGG" id="ztr:MYCGRDRAFT_88650"/>
<name>F9WZI4_ZYMTI</name>
<feature type="compositionally biased region" description="Basic and acidic residues" evidence="1">
    <location>
        <begin position="83"/>
        <end position="92"/>
    </location>
</feature>
<feature type="compositionally biased region" description="Polar residues" evidence="1">
    <location>
        <begin position="284"/>
        <end position="299"/>
    </location>
</feature>
<dbReference type="GeneID" id="13403785"/>
<keyword evidence="2" id="KW-0732">Signal</keyword>
<dbReference type="RefSeq" id="XP_003855863.1">
    <property type="nucleotide sequence ID" value="XM_003855815.1"/>
</dbReference>
<organism evidence="3 4">
    <name type="scientific">Zymoseptoria tritici (strain CBS 115943 / IPO323)</name>
    <name type="common">Speckled leaf blotch fungus</name>
    <name type="synonym">Septoria tritici</name>
    <dbReference type="NCBI Taxonomy" id="336722"/>
    <lineage>
        <taxon>Eukaryota</taxon>
        <taxon>Fungi</taxon>
        <taxon>Dikarya</taxon>
        <taxon>Ascomycota</taxon>
        <taxon>Pezizomycotina</taxon>
        <taxon>Dothideomycetes</taxon>
        <taxon>Dothideomycetidae</taxon>
        <taxon>Mycosphaerellales</taxon>
        <taxon>Mycosphaerellaceae</taxon>
        <taxon>Zymoseptoria</taxon>
    </lineage>
</organism>
<feature type="signal peptide" evidence="2">
    <location>
        <begin position="1"/>
        <end position="18"/>
    </location>
</feature>
<reference evidence="3 4" key="1">
    <citation type="journal article" date="2011" name="PLoS Genet.">
        <title>Finished genome of the fungal wheat pathogen Mycosphaerella graminicola reveals dispensome structure, chromosome plasticity, and stealth pathogenesis.</title>
        <authorList>
            <person name="Goodwin S.B."/>
            <person name="Ben M'barek S."/>
            <person name="Dhillon B."/>
            <person name="Wittenberg A.H.J."/>
            <person name="Crane C.F."/>
            <person name="Hane J.K."/>
            <person name="Foster A.J."/>
            <person name="Van der Lee T.A.J."/>
            <person name="Grimwood J."/>
            <person name="Aerts A."/>
            <person name="Antoniw J."/>
            <person name="Bailey A."/>
            <person name="Bluhm B."/>
            <person name="Bowler J."/>
            <person name="Bristow J."/>
            <person name="van der Burgt A."/>
            <person name="Canto-Canche B."/>
            <person name="Churchill A.C.L."/>
            <person name="Conde-Ferraez L."/>
            <person name="Cools H.J."/>
            <person name="Coutinho P.M."/>
            <person name="Csukai M."/>
            <person name="Dehal P."/>
            <person name="De Wit P."/>
            <person name="Donzelli B."/>
            <person name="van de Geest H.C."/>
            <person name="van Ham R.C.H.J."/>
            <person name="Hammond-Kosack K.E."/>
            <person name="Henrissat B."/>
            <person name="Kilian A."/>
            <person name="Kobayashi A.K."/>
            <person name="Koopmann E."/>
            <person name="Kourmpetis Y."/>
            <person name="Kuzniar A."/>
            <person name="Lindquist E."/>
            <person name="Lombard V."/>
            <person name="Maliepaard C."/>
            <person name="Martins N."/>
            <person name="Mehrabi R."/>
            <person name="Nap J.P.H."/>
            <person name="Ponomarenko A."/>
            <person name="Rudd J.J."/>
            <person name="Salamov A."/>
            <person name="Schmutz J."/>
            <person name="Schouten H.J."/>
            <person name="Shapiro H."/>
            <person name="Stergiopoulos I."/>
            <person name="Torriani S.F.F."/>
            <person name="Tu H."/>
            <person name="de Vries R.P."/>
            <person name="Waalwijk C."/>
            <person name="Ware S.B."/>
            <person name="Wiebenga A."/>
            <person name="Zwiers L.-H."/>
            <person name="Oliver R.P."/>
            <person name="Grigoriev I.V."/>
            <person name="Kema G.H.J."/>
        </authorList>
    </citation>
    <scope>NUCLEOTIDE SEQUENCE [LARGE SCALE GENOMIC DNA]</scope>
    <source>
        <strain evidence="4">CBS 115943 / IPO323</strain>
    </source>
</reference>